<proteinExistence type="predicted"/>
<feature type="region of interest" description="Disordered" evidence="1">
    <location>
        <begin position="117"/>
        <end position="183"/>
    </location>
</feature>
<protein>
    <submittedName>
        <fullName evidence="2">Uncharacterized protein</fullName>
    </submittedName>
</protein>
<gene>
    <name evidence="2" type="ORF">Esi_0042_0120</name>
</gene>
<sequence length="183" mass="19469">MALTLIMHPGAHLTVRAPTVSVAWTEERAMRDHPVLLVLGSIDFQVTSWLEHPLDGTVVTSTYSESHASTKFSLDEHNIVWVGDQASVVSDHSIAFTARSVVVSSADKHVADPAVSFKEPSFHKSDPAPTSTAADPNAGDGDKNVPAHDAVPTSTVTSSVRSPSESTSSDRAKADGKKRRLCS</sequence>
<dbReference type="Proteomes" id="UP000002630">
    <property type="component" value="Unassembled WGS sequence"/>
</dbReference>
<evidence type="ECO:0000256" key="1">
    <source>
        <dbReference type="SAM" id="MobiDB-lite"/>
    </source>
</evidence>
<name>D7G0T1_ECTSI</name>
<evidence type="ECO:0000313" key="2">
    <source>
        <dbReference type="EMBL" id="CBJ26744.1"/>
    </source>
</evidence>
<organism evidence="2 3">
    <name type="scientific">Ectocarpus siliculosus</name>
    <name type="common">Brown alga</name>
    <name type="synonym">Conferva siliculosa</name>
    <dbReference type="NCBI Taxonomy" id="2880"/>
    <lineage>
        <taxon>Eukaryota</taxon>
        <taxon>Sar</taxon>
        <taxon>Stramenopiles</taxon>
        <taxon>Ochrophyta</taxon>
        <taxon>PX clade</taxon>
        <taxon>Phaeophyceae</taxon>
        <taxon>Ectocarpales</taxon>
        <taxon>Ectocarpaceae</taxon>
        <taxon>Ectocarpus</taxon>
    </lineage>
</organism>
<feature type="compositionally biased region" description="Low complexity" evidence="1">
    <location>
        <begin position="151"/>
        <end position="167"/>
    </location>
</feature>
<evidence type="ECO:0000313" key="3">
    <source>
        <dbReference type="Proteomes" id="UP000002630"/>
    </source>
</evidence>
<keyword evidence="3" id="KW-1185">Reference proteome</keyword>
<dbReference type="InParanoid" id="D7G0T1"/>
<dbReference type="EMBL" id="FN649760">
    <property type="protein sequence ID" value="CBJ26744.1"/>
    <property type="molecule type" value="Genomic_DNA"/>
</dbReference>
<accession>D7G0T1</accession>
<dbReference type="AlphaFoldDB" id="D7G0T1"/>
<reference evidence="2 3" key="1">
    <citation type="journal article" date="2010" name="Nature">
        <title>The Ectocarpus genome and the independent evolution of multicellularity in brown algae.</title>
        <authorList>
            <person name="Cock J.M."/>
            <person name="Sterck L."/>
            <person name="Rouze P."/>
            <person name="Scornet D."/>
            <person name="Allen A.E."/>
            <person name="Amoutzias G."/>
            <person name="Anthouard V."/>
            <person name="Artiguenave F."/>
            <person name="Aury J.M."/>
            <person name="Badger J.H."/>
            <person name="Beszteri B."/>
            <person name="Billiau K."/>
            <person name="Bonnet E."/>
            <person name="Bothwell J.H."/>
            <person name="Bowler C."/>
            <person name="Boyen C."/>
            <person name="Brownlee C."/>
            <person name="Carrano C.J."/>
            <person name="Charrier B."/>
            <person name="Cho G.Y."/>
            <person name="Coelho S.M."/>
            <person name="Collen J."/>
            <person name="Corre E."/>
            <person name="Da Silva C."/>
            <person name="Delage L."/>
            <person name="Delaroque N."/>
            <person name="Dittami S.M."/>
            <person name="Doulbeau S."/>
            <person name="Elias M."/>
            <person name="Farnham G."/>
            <person name="Gachon C.M."/>
            <person name="Gschloessl B."/>
            <person name="Heesch S."/>
            <person name="Jabbari K."/>
            <person name="Jubin C."/>
            <person name="Kawai H."/>
            <person name="Kimura K."/>
            <person name="Kloareg B."/>
            <person name="Kupper F.C."/>
            <person name="Lang D."/>
            <person name="Le Bail A."/>
            <person name="Leblanc C."/>
            <person name="Lerouge P."/>
            <person name="Lohr M."/>
            <person name="Lopez P.J."/>
            <person name="Martens C."/>
            <person name="Maumus F."/>
            <person name="Michel G."/>
            <person name="Miranda-Saavedra D."/>
            <person name="Morales J."/>
            <person name="Moreau H."/>
            <person name="Motomura T."/>
            <person name="Nagasato C."/>
            <person name="Napoli C.A."/>
            <person name="Nelson D.R."/>
            <person name="Nyvall-Collen P."/>
            <person name="Peters A.F."/>
            <person name="Pommier C."/>
            <person name="Potin P."/>
            <person name="Poulain J."/>
            <person name="Quesneville H."/>
            <person name="Read B."/>
            <person name="Rensing S.A."/>
            <person name="Ritter A."/>
            <person name="Rousvoal S."/>
            <person name="Samanta M."/>
            <person name="Samson G."/>
            <person name="Schroeder D.C."/>
            <person name="Segurens B."/>
            <person name="Strittmatter M."/>
            <person name="Tonon T."/>
            <person name="Tregear J.W."/>
            <person name="Valentin K."/>
            <person name="von Dassow P."/>
            <person name="Yamagishi T."/>
            <person name="Van de Peer Y."/>
            <person name="Wincker P."/>
        </authorList>
    </citation>
    <scope>NUCLEOTIDE SEQUENCE [LARGE SCALE GENOMIC DNA]</scope>
    <source>
        <strain evidence="3">Ec32 / CCAP1310/4</strain>
    </source>
</reference>